<dbReference type="GO" id="GO:0005525">
    <property type="term" value="F:GTP binding"/>
    <property type="evidence" value="ECO:0007669"/>
    <property type="project" value="InterPro"/>
</dbReference>
<dbReference type="SUPFAM" id="SSF52540">
    <property type="entry name" value="P-loop containing nucleoside triphosphate hydrolases"/>
    <property type="match status" value="1"/>
</dbReference>
<evidence type="ECO:0000313" key="9">
    <source>
        <dbReference type="EMBL" id="GAP44758.1"/>
    </source>
</evidence>
<dbReference type="Gene3D" id="3.10.20.30">
    <property type="match status" value="1"/>
</dbReference>
<dbReference type="PROSITE" id="PS51880">
    <property type="entry name" value="TGS"/>
    <property type="match status" value="1"/>
</dbReference>
<dbReference type="STRING" id="1678841.TBC1_12569"/>
<dbReference type="InterPro" id="IPR031167">
    <property type="entry name" value="G_OBG"/>
</dbReference>
<dbReference type="InterPro" id="IPR012675">
    <property type="entry name" value="Beta-grasp_dom_sf"/>
</dbReference>
<dbReference type="HAMAP" id="MF_00944">
    <property type="entry name" value="YchF_OLA1_ATPase"/>
    <property type="match status" value="1"/>
</dbReference>
<dbReference type="Gene3D" id="1.10.150.300">
    <property type="entry name" value="TGS-like domain"/>
    <property type="match status" value="1"/>
</dbReference>
<dbReference type="InterPro" id="IPR012676">
    <property type="entry name" value="TGS-like"/>
</dbReference>
<dbReference type="RefSeq" id="WP_062044587.1">
    <property type="nucleotide sequence ID" value="NZ_DF968183.1"/>
</dbReference>
<evidence type="ECO:0000256" key="2">
    <source>
        <dbReference type="ARBA" id="ARBA00022723"/>
    </source>
</evidence>
<evidence type="ECO:0000256" key="4">
    <source>
        <dbReference type="ARBA" id="ARBA00022840"/>
    </source>
</evidence>
<keyword evidence="4 6" id="KW-0067">ATP-binding</keyword>
<dbReference type="GO" id="GO:0046872">
    <property type="term" value="F:metal ion binding"/>
    <property type="evidence" value="ECO:0007669"/>
    <property type="project" value="UniProtKB-KW"/>
</dbReference>
<evidence type="ECO:0000256" key="3">
    <source>
        <dbReference type="ARBA" id="ARBA00022741"/>
    </source>
</evidence>
<dbReference type="PANTHER" id="PTHR23305">
    <property type="entry name" value="OBG GTPASE FAMILY"/>
    <property type="match status" value="1"/>
</dbReference>
<comment type="function">
    <text evidence="6">ATPase that binds to both the 70S ribosome and the 50S ribosomal subunit in a nucleotide-independent manner.</text>
</comment>
<feature type="domain" description="TGS" evidence="8">
    <location>
        <begin position="280"/>
        <end position="363"/>
    </location>
</feature>
<dbReference type="EMBL" id="DF968183">
    <property type="protein sequence ID" value="GAP44758.1"/>
    <property type="molecule type" value="Genomic_DNA"/>
</dbReference>
<organism evidence="9">
    <name type="scientific">Lentimicrobium saccharophilum</name>
    <dbReference type="NCBI Taxonomy" id="1678841"/>
    <lineage>
        <taxon>Bacteria</taxon>
        <taxon>Pseudomonadati</taxon>
        <taxon>Bacteroidota</taxon>
        <taxon>Bacteroidia</taxon>
        <taxon>Bacteroidales</taxon>
        <taxon>Lentimicrobiaceae</taxon>
        <taxon>Lentimicrobium</taxon>
    </lineage>
</organism>
<dbReference type="OrthoDB" id="9807318at2"/>
<keyword evidence="10" id="KW-1185">Reference proteome</keyword>
<evidence type="ECO:0000256" key="1">
    <source>
        <dbReference type="ARBA" id="ARBA00001946"/>
    </source>
</evidence>
<dbReference type="InterPro" id="IPR027417">
    <property type="entry name" value="P-loop_NTPase"/>
</dbReference>
<feature type="domain" description="OBG-type G" evidence="7">
    <location>
        <begin position="3"/>
        <end position="257"/>
    </location>
</feature>
<keyword evidence="5" id="KW-0460">Magnesium</keyword>
<dbReference type="FunFam" id="1.10.150.300:FF:000001">
    <property type="entry name" value="Ribosome-binding ATPase YchF"/>
    <property type="match status" value="1"/>
</dbReference>
<dbReference type="InterPro" id="IPR041706">
    <property type="entry name" value="YchF_N"/>
</dbReference>
<gene>
    <name evidence="6" type="primary">ychF</name>
    <name evidence="9" type="ORF">TBC1_12569</name>
</gene>
<dbReference type="Pfam" id="PF06071">
    <property type="entry name" value="YchF-GTPase_C"/>
    <property type="match status" value="1"/>
</dbReference>
<evidence type="ECO:0000256" key="5">
    <source>
        <dbReference type="ARBA" id="ARBA00022842"/>
    </source>
</evidence>
<dbReference type="PIRSF" id="PIRSF006641">
    <property type="entry name" value="CHP00092"/>
    <property type="match status" value="1"/>
</dbReference>
<dbReference type="GO" id="GO:0005524">
    <property type="term" value="F:ATP binding"/>
    <property type="evidence" value="ECO:0007669"/>
    <property type="project" value="UniProtKB-UniRule"/>
</dbReference>
<reference evidence="9" key="1">
    <citation type="journal article" date="2015" name="Genome Announc.">
        <title>Draft Genome Sequence of Bacteroidales Strain TBC1, a Novel Isolate from a Methanogenic Wastewater Treatment System.</title>
        <authorList>
            <person name="Tourlousse D.M."/>
            <person name="Matsuura N."/>
            <person name="Sun L."/>
            <person name="Toyonaga M."/>
            <person name="Kuroda K."/>
            <person name="Ohashi A."/>
            <person name="Cruz R."/>
            <person name="Yamaguchi T."/>
            <person name="Sekiguchi Y."/>
        </authorList>
    </citation>
    <scope>NUCLEOTIDE SEQUENCE [LARGE SCALE GENOMIC DNA]</scope>
    <source>
        <strain evidence="9">TBC1</strain>
    </source>
</reference>
<dbReference type="InterPro" id="IPR013029">
    <property type="entry name" value="YchF_C"/>
</dbReference>
<dbReference type="Pfam" id="PF01926">
    <property type="entry name" value="MMR_HSR1"/>
    <property type="match status" value="1"/>
</dbReference>
<evidence type="ECO:0000256" key="6">
    <source>
        <dbReference type="HAMAP-Rule" id="MF_00944"/>
    </source>
</evidence>
<evidence type="ECO:0000313" key="10">
    <source>
        <dbReference type="Proteomes" id="UP000053091"/>
    </source>
</evidence>
<name>A0A0S7C5J0_9BACT</name>
<dbReference type="Gene3D" id="3.40.50.300">
    <property type="entry name" value="P-loop containing nucleotide triphosphate hydrolases"/>
    <property type="match status" value="1"/>
</dbReference>
<dbReference type="PATRIC" id="fig|1678841.3.peg.3293"/>
<evidence type="ECO:0000259" key="8">
    <source>
        <dbReference type="PROSITE" id="PS51880"/>
    </source>
</evidence>
<accession>A0A0S7C5J0</accession>
<dbReference type="NCBIfam" id="TIGR00092">
    <property type="entry name" value="redox-regulated ATPase YchF"/>
    <property type="match status" value="1"/>
</dbReference>
<dbReference type="GO" id="GO:0005737">
    <property type="term" value="C:cytoplasm"/>
    <property type="evidence" value="ECO:0007669"/>
    <property type="project" value="TreeGrafter"/>
</dbReference>
<dbReference type="SUPFAM" id="SSF81271">
    <property type="entry name" value="TGS-like"/>
    <property type="match status" value="1"/>
</dbReference>
<dbReference type="FunFam" id="3.10.20.30:FF:000001">
    <property type="entry name" value="Ribosome-binding ATPase YchF"/>
    <property type="match status" value="1"/>
</dbReference>
<dbReference type="GO" id="GO:0043023">
    <property type="term" value="F:ribosomal large subunit binding"/>
    <property type="evidence" value="ECO:0007669"/>
    <property type="project" value="UniProtKB-UniRule"/>
</dbReference>
<dbReference type="InterPro" id="IPR023192">
    <property type="entry name" value="TGS-like_dom_sf"/>
</dbReference>
<dbReference type="PROSITE" id="PS51710">
    <property type="entry name" value="G_OBG"/>
    <property type="match status" value="1"/>
</dbReference>
<dbReference type="AlphaFoldDB" id="A0A0S7C5J0"/>
<dbReference type="PANTHER" id="PTHR23305:SF18">
    <property type="entry name" value="OBG-TYPE G DOMAIN-CONTAINING PROTEIN"/>
    <property type="match status" value="1"/>
</dbReference>
<keyword evidence="2" id="KW-0479">Metal-binding</keyword>
<comment type="similarity">
    <text evidence="6">Belongs to the TRAFAC class OBG-HflX-like GTPase superfamily. OBG GTPase family. YchF/OLA1 subfamily.</text>
</comment>
<evidence type="ECO:0000259" key="7">
    <source>
        <dbReference type="PROSITE" id="PS51710"/>
    </source>
</evidence>
<sequence>MALKCGIVGLTNIGKTTLFNCISNTKGQTSNFAYSTNKSNLGQIIVPDDRLYEIDKLIKSARVVPVTVEIVDIPGLAKGASQGEGVGNKFLADIQQTDAIIHVLRCFDDENLPHVEGSVNPVRDREIVDLELQIRDLDLVERKIQRLEKIAKSGDKDAKHGIDVLTRVKEHLEGFQSVRSLEIEENDRRFIDDMYLLTDKPVIYVCNVDDTSAVNGNKYVDQIKEAVKNEDTQVLVIAGALEAEIAELESAEDRGIFLEDAGLSEPGVNKLVRSAYDILNLMSFFTAGPKEVRAWTIKKGMTAPQAAGVIHSDLERGFIRAEVMKYKDFIELKSEHACREAGKLYVEGKNYIVEDGDIMHIRFNV</sequence>
<keyword evidence="3 6" id="KW-0547">Nucleotide-binding</keyword>
<dbReference type="InterPro" id="IPR004396">
    <property type="entry name" value="ATPase_YchF/OLA1"/>
</dbReference>
<proteinExistence type="inferred from homology"/>
<dbReference type="CDD" id="cd04867">
    <property type="entry name" value="TGS_YchF_OLA1"/>
    <property type="match status" value="1"/>
</dbReference>
<dbReference type="Proteomes" id="UP000053091">
    <property type="component" value="Unassembled WGS sequence"/>
</dbReference>
<dbReference type="CDD" id="cd01900">
    <property type="entry name" value="YchF"/>
    <property type="match status" value="1"/>
</dbReference>
<dbReference type="InterPro" id="IPR004095">
    <property type="entry name" value="TGS"/>
</dbReference>
<dbReference type="GO" id="GO:0016887">
    <property type="term" value="F:ATP hydrolysis activity"/>
    <property type="evidence" value="ECO:0007669"/>
    <property type="project" value="UniProtKB-UniRule"/>
</dbReference>
<feature type="binding site" evidence="6">
    <location>
        <begin position="12"/>
        <end position="17"/>
    </location>
    <ligand>
        <name>ATP</name>
        <dbReference type="ChEBI" id="CHEBI:30616"/>
    </ligand>
</feature>
<dbReference type="PRINTS" id="PR00326">
    <property type="entry name" value="GTP1OBG"/>
</dbReference>
<comment type="cofactor">
    <cofactor evidence="1">
        <name>Mg(2+)</name>
        <dbReference type="ChEBI" id="CHEBI:18420"/>
    </cofactor>
</comment>
<dbReference type="InterPro" id="IPR006073">
    <property type="entry name" value="GTP-bd"/>
</dbReference>
<protein>
    <recommendedName>
        <fullName evidence="6">Ribosome-binding ATPase YchF</fullName>
    </recommendedName>
</protein>